<accession>X0ZCN9</accession>
<dbReference type="EMBL" id="BART01009377">
    <property type="protein sequence ID" value="GAG67400.1"/>
    <property type="molecule type" value="Genomic_DNA"/>
</dbReference>
<gene>
    <name evidence="1" type="ORF">S01H4_20789</name>
</gene>
<evidence type="ECO:0000313" key="1">
    <source>
        <dbReference type="EMBL" id="GAG67400.1"/>
    </source>
</evidence>
<organism evidence="1">
    <name type="scientific">marine sediment metagenome</name>
    <dbReference type="NCBI Taxonomy" id="412755"/>
    <lineage>
        <taxon>unclassified sequences</taxon>
        <taxon>metagenomes</taxon>
        <taxon>ecological metagenomes</taxon>
    </lineage>
</organism>
<protein>
    <submittedName>
        <fullName evidence="1">Uncharacterized protein</fullName>
    </submittedName>
</protein>
<name>X0ZCN9_9ZZZZ</name>
<comment type="caution">
    <text evidence="1">The sequence shown here is derived from an EMBL/GenBank/DDBJ whole genome shotgun (WGS) entry which is preliminary data.</text>
</comment>
<reference evidence="1" key="1">
    <citation type="journal article" date="2014" name="Front. Microbiol.">
        <title>High frequency of phylogenetically diverse reductive dehalogenase-homologous genes in deep subseafloor sedimentary metagenomes.</title>
        <authorList>
            <person name="Kawai M."/>
            <person name="Futagami T."/>
            <person name="Toyoda A."/>
            <person name="Takaki Y."/>
            <person name="Nishi S."/>
            <person name="Hori S."/>
            <person name="Arai W."/>
            <person name="Tsubouchi T."/>
            <person name="Morono Y."/>
            <person name="Uchiyama I."/>
            <person name="Ito T."/>
            <person name="Fujiyama A."/>
            <person name="Inagaki F."/>
            <person name="Takami H."/>
        </authorList>
    </citation>
    <scope>NUCLEOTIDE SEQUENCE</scope>
    <source>
        <strain evidence="1">Expedition CK06-06</strain>
    </source>
</reference>
<dbReference type="AlphaFoldDB" id="X0ZCN9"/>
<sequence>MEAKNNLGDLVKEWMKIECLDAPSVEQDIHDLLQHKIEFCQKKMKQIKRKDSKDPTYMVYYDRIGTYMDLGKGILKS</sequence>
<proteinExistence type="predicted"/>